<dbReference type="EMBL" id="VWSE01000004">
    <property type="protein sequence ID" value="KAB0289401.1"/>
    <property type="molecule type" value="Genomic_DNA"/>
</dbReference>
<comment type="caution">
    <text evidence="3">The sequence shown here is derived from an EMBL/GenBank/DDBJ whole genome shotgun (WGS) entry which is preliminary data.</text>
</comment>
<evidence type="ECO:0000313" key="5">
    <source>
        <dbReference type="Proteomes" id="UP000326789"/>
    </source>
</evidence>
<gene>
    <name evidence="2" type="ORF">F2P58_10070</name>
    <name evidence="3" type="ORF">VFDL14_20680</name>
</gene>
<accession>A0A066UJS7</accession>
<evidence type="ECO:0000313" key="3">
    <source>
        <dbReference type="EMBL" id="KDN27310.1"/>
    </source>
</evidence>
<feature type="domain" description="Phasin" evidence="1">
    <location>
        <begin position="8"/>
        <end position="108"/>
    </location>
</feature>
<dbReference type="NCBIfam" id="TIGR02809">
    <property type="entry name" value="phasin_3"/>
    <property type="match status" value="1"/>
</dbReference>
<reference evidence="3 4" key="1">
    <citation type="submission" date="2014-02" db="EMBL/GenBank/DDBJ databases">
        <title>Vibrio fortis Dalian14 Genome Sequencing.</title>
        <authorList>
            <person name="Wang Y."/>
            <person name="Song L."/>
            <person name="Liu G."/>
            <person name="Ding J."/>
        </authorList>
    </citation>
    <scope>NUCLEOTIDE SEQUENCE [LARGE SCALE GENOMIC DNA]</scope>
    <source>
        <strain evidence="3 4">Dalian14</strain>
    </source>
</reference>
<dbReference type="InterPro" id="IPR014176">
    <property type="entry name" value="Phasin_subfam-3"/>
</dbReference>
<organism evidence="3 4">
    <name type="scientific">Vibrio fortis</name>
    <dbReference type="NCBI Taxonomy" id="212667"/>
    <lineage>
        <taxon>Bacteria</taxon>
        <taxon>Pseudomonadati</taxon>
        <taxon>Pseudomonadota</taxon>
        <taxon>Gammaproteobacteria</taxon>
        <taxon>Vibrionales</taxon>
        <taxon>Vibrionaceae</taxon>
        <taxon>Vibrio</taxon>
    </lineage>
</organism>
<dbReference type="InterPro" id="IPR018968">
    <property type="entry name" value="Phasin"/>
</dbReference>
<name>A0A066UJS7_9VIBR</name>
<protein>
    <submittedName>
        <fullName evidence="3">PHA granule-associated protein</fullName>
    </submittedName>
    <submittedName>
        <fullName evidence="2">Phasin family protein</fullName>
    </submittedName>
</protein>
<dbReference type="AlphaFoldDB" id="A0A066UJS7"/>
<reference evidence="2 5" key="2">
    <citation type="submission" date="2019-09" db="EMBL/GenBank/DDBJ databases">
        <title>Whole genome sequence of Vibrio fortis.</title>
        <authorList>
            <person name="Das S.K."/>
        </authorList>
    </citation>
    <scope>NUCLEOTIDE SEQUENCE [LARGE SCALE GENOMIC DNA]</scope>
    <source>
        <strain evidence="2 5">AN60</strain>
    </source>
</reference>
<dbReference type="Proteomes" id="UP000326789">
    <property type="component" value="Unassembled WGS sequence"/>
</dbReference>
<proteinExistence type="predicted"/>
<dbReference type="Pfam" id="PF09361">
    <property type="entry name" value="Phasin_2"/>
    <property type="match status" value="1"/>
</dbReference>
<dbReference type="STRING" id="212667.VFDL14_20680"/>
<dbReference type="OrthoDB" id="8611311at2"/>
<dbReference type="EMBL" id="JFFR01000027">
    <property type="protein sequence ID" value="KDN27310.1"/>
    <property type="molecule type" value="Genomic_DNA"/>
</dbReference>
<keyword evidence="4" id="KW-1185">Reference proteome</keyword>
<dbReference type="RefSeq" id="WP_032552664.1">
    <property type="nucleotide sequence ID" value="NZ_AP025488.1"/>
</dbReference>
<evidence type="ECO:0000313" key="2">
    <source>
        <dbReference type="EMBL" id="KAB0289401.1"/>
    </source>
</evidence>
<sequence>MYTDIFKSMTDQTEKQFEPYFKFNKLIAKNVEVMTELQMNAMKTYTDMGLAQMKAVTDIKDVNGLAAFNSQQLAVLSQLSQQMMSDSNKFQAAAKEFKEDVESLTTENLNTTSA</sequence>
<evidence type="ECO:0000313" key="4">
    <source>
        <dbReference type="Proteomes" id="UP000027219"/>
    </source>
</evidence>
<evidence type="ECO:0000259" key="1">
    <source>
        <dbReference type="Pfam" id="PF09361"/>
    </source>
</evidence>
<dbReference type="Proteomes" id="UP000027219">
    <property type="component" value="Unassembled WGS sequence"/>
</dbReference>